<dbReference type="AlphaFoldDB" id="A0A1B8AF92"/>
<dbReference type="OrthoDB" id="295274at2759"/>
<dbReference type="Proteomes" id="UP000091967">
    <property type="component" value="Unassembled WGS sequence"/>
</dbReference>
<dbReference type="GO" id="GO:0005667">
    <property type="term" value="C:transcription regulator complex"/>
    <property type="evidence" value="ECO:0007669"/>
    <property type="project" value="TreeGrafter"/>
</dbReference>
<reference evidence="6 7" key="1">
    <citation type="submission" date="2016-06" db="EMBL/GenBank/DDBJ databases">
        <title>Living apart together: crosstalk between the core and supernumerary genomes in a fungal plant pathogen.</title>
        <authorList>
            <person name="Vanheule A."/>
            <person name="Audenaert K."/>
            <person name="Warris S."/>
            <person name="Van De Geest H."/>
            <person name="Schijlen E."/>
            <person name="Hofte M."/>
            <person name="De Saeger S."/>
            <person name="Haesaert G."/>
            <person name="Waalwijk C."/>
            <person name="Van Der Lee T."/>
        </authorList>
    </citation>
    <scope>NUCLEOTIDE SEQUENCE [LARGE SCALE GENOMIC DNA]</scope>
    <source>
        <strain evidence="6 7">2516</strain>
    </source>
</reference>
<keyword evidence="3" id="KW-0804">Transcription</keyword>
<dbReference type="GO" id="GO:0051726">
    <property type="term" value="P:regulation of cell cycle"/>
    <property type="evidence" value="ECO:0007669"/>
    <property type="project" value="TreeGrafter"/>
</dbReference>
<feature type="domain" description="BZIP" evidence="5">
    <location>
        <begin position="167"/>
        <end position="230"/>
    </location>
</feature>
<dbReference type="PROSITE" id="PS50217">
    <property type="entry name" value="BZIP"/>
    <property type="match status" value="1"/>
</dbReference>
<dbReference type="SUPFAM" id="SSF57959">
    <property type="entry name" value="Leucine zipper domain"/>
    <property type="match status" value="1"/>
</dbReference>
<keyword evidence="1" id="KW-0805">Transcription regulation</keyword>
<name>A0A1B8AF92_FUSPO</name>
<evidence type="ECO:0000313" key="6">
    <source>
        <dbReference type="EMBL" id="OBS19113.1"/>
    </source>
</evidence>
<dbReference type="GO" id="GO:0000978">
    <property type="term" value="F:RNA polymerase II cis-regulatory region sequence-specific DNA binding"/>
    <property type="evidence" value="ECO:0007669"/>
    <property type="project" value="TreeGrafter"/>
</dbReference>
<feature type="compositionally biased region" description="Polar residues" evidence="4">
    <location>
        <begin position="147"/>
        <end position="167"/>
    </location>
</feature>
<feature type="region of interest" description="Disordered" evidence="4">
    <location>
        <begin position="76"/>
        <end position="206"/>
    </location>
</feature>
<dbReference type="GO" id="GO:0000981">
    <property type="term" value="F:DNA-binding transcription factor activity, RNA polymerase II-specific"/>
    <property type="evidence" value="ECO:0007669"/>
    <property type="project" value="TreeGrafter"/>
</dbReference>
<keyword evidence="2" id="KW-0238">DNA-binding</keyword>
<dbReference type="EMBL" id="LYXU01000004">
    <property type="protein sequence ID" value="OBS19113.1"/>
    <property type="molecule type" value="Genomic_DNA"/>
</dbReference>
<feature type="compositionally biased region" description="Polar residues" evidence="4">
    <location>
        <begin position="76"/>
        <end position="102"/>
    </location>
</feature>
<comment type="caution">
    <text evidence="6">The sequence shown here is derived from an EMBL/GenBank/DDBJ whole genome shotgun (WGS) entry which is preliminary data.</text>
</comment>
<evidence type="ECO:0000256" key="4">
    <source>
        <dbReference type="SAM" id="MobiDB-lite"/>
    </source>
</evidence>
<keyword evidence="7" id="KW-1185">Reference proteome</keyword>
<accession>A0A1B8AF92</accession>
<organism evidence="6 7">
    <name type="scientific">Fusarium poae</name>
    <dbReference type="NCBI Taxonomy" id="36050"/>
    <lineage>
        <taxon>Eukaryota</taxon>
        <taxon>Fungi</taxon>
        <taxon>Dikarya</taxon>
        <taxon>Ascomycota</taxon>
        <taxon>Pezizomycotina</taxon>
        <taxon>Sordariomycetes</taxon>
        <taxon>Hypocreomycetidae</taxon>
        <taxon>Hypocreales</taxon>
        <taxon>Nectriaceae</taxon>
        <taxon>Fusarium</taxon>
    </lineage>
</organism>
<dbReference type="InterPro" id="IPR050946">
    <property type="entry name" value="AP-1_TF_bZIP"/>
</dbReference>
<sequence length="262" mass="29799">MDQTQATFKDPTFDPSTIEGMNSEPPPTWDQWYFPGESIFNNPFPVDGNHCHYGLDEIEGFIPEFIHEPLSSVRTSSFMTQESLEHQPSSDTTNPDGSSNIEVTAFFPSPPQFETDKQYKEGSASSSYRRSFTETNQVEQSAEKQAHASTQQSETNKNGAFSPSGSDEQMKKLREKNSRAANKVRVRKRQVERNLETTEQNMEQTNRELTSRAKELGQQVHHLKMQLLQHVGCGCFLIQEYIASEAHRYIQDMSSESSQTTK</sequence>
<evidence type="ECO:0000313" key="7">
    <source>
        <dbReference type="Proteomes" id="UP000091967"/>
    </source>
</evidence>
<dbReference type="PANTHER" id="PTHR11462:SF35">
    <property type="entry name" value="TRANSCRIPTION FACTOR JRA"/>
    <property type="match status" value="1"/>
</dbReference>
<dbReference type="CDD" id="cd14687">
    <property type="entry name" value="bZIP_ATF2"/>
    <property type="match status" value="1"/>
</dbReference>
<dbReference type="PROSITE" id="PS00036">
    <property type="entry name" value="BZIP_BASIC"/>
    <property type="match status" value="1"/>
</dbReference>
<evidence type="ECO:0000259" key="5">
    <source>
        <dbReference type="PROSITE" id="PS50217"/>
    </source>
</evidence>
<evidence type="ECO:0000256" key="2">
    <source>
        <dbReference type="ARBA" id="ARBA00023125"/>
    </source>
</evidence>
<feature type="compositionally biased region" description="Basic and acidic residues" evidence="4">
    <location>
        <begin position="168"/>
        <end position="178"/>
    </location>
</feature>
<proteinExistence type="predicted"/>
<dbReference type="SMART" id="SM00338">
    <property type="entry name" value="BRLZ"/>
    <property type="match status" value="1"/>
</dbReference>
<evidence type="ECO:0000256" key="3">
    <source>
        <dbReference type="ARBA" id="ARBA00023163"/>
    </source>
</evidence>
<feature type="region of interest" description="Disordered" evidence="4">
    <location>
        <begin position="1"/>
        <end position="27"/>
    </location>
</feature>
<dbReference type="InterPro" id="IPR004827">
    <property type="entry name" value="bZIP"/>
</dbReference>
<feature type="compositionally biased region" description="Polar residues" evidence="4">
    <location>
        <begin position="123"/>
        <end position="140"/>
    </location>
</feature>
<dbReference type="InterPro" id="IPR046347">
    <property type="entry name" value="bZIP_sf"/>
</dbReference>
<dbReference type="Gene3D" id="1.20.5.170">
    <property type="match status" value="1"/>
</dbReference>
<gene>
    <name evidence="6" type="ORF">FPOA_10837</name>
</gene>
<dbReference type="OMA" id="EEYSCEM"/>
<dbReference type="STRING" id="36050.A0A1B8AF92"/>
<evidence type="ECO:0000256" key="1">
    <source>
        <dbReference type="ARBA" id="ARBA00023015"/>
    </source>
</evidence>
<protein>
    <recommendedName>
        <fullName evidence="5">BZIP domain-containing protein</fullName>
    </recommendedName>
</protein>
<dbReference type="PANTHER" id="PTHR11462">
    <property type="entry name" value="JUN TRANSCRIPTION FACTOR-RELATED"/>
    <property type="match status" value="1"/>
</dbReference>